<gene>
    <name evidence="2" type="ORF">SAY86_020302</name>
</gene>
<name>A0AAN7LIT9_TRANT</name>
<dbReference type="InterPro" id="IPR051850">
    <property type="entry name" value="Polysacch_Lyase_4"/>
</dbReference>
<dbReference type="InterPro" id="IPR008979">
    <property type="entry name" value="Galactose-bd-like_sf"/>
</dbReference>
<dbReference type="Proteomes" id="UP001346149">
    <property type="component" value="Unassembled WGS sequence"/>
</dbReference>
<proteinExistence type="predicted"/>
<comment type="caution">
    <text evidence="2">The sequence shown here is derived from an EMBL/GenBank/DDBJ whole genome shotgun (WGS) entry which is preliminary data.</text>
</comment>
<protein>
    <recommendedName>
        <fullName evidence="1">Rhamnogalacturonan lyase domain-containing protein</fullName>
    </recommendedName>
</protein>
<evidence type="ECO:0000313" key="2">
    <source>
        <dbReference type="EMBL" id="KAK4788983.1"/>
    </source>
</evidence>
<organism evidence="2 3">
    <name type="scientific">Trapa natans</name>
    <name type="common">Water chestnut</name>
    <dbReference type="NCBI Taxonomy" id="22666"/>
    <lineage>
        <taxon>Eukaryota</taxon>
        <taxon>Viridiplantae</taxon>
        <taxon>Streptophyta</taxon>
        <taxon>Embryophyta</taxon>
        <taxon>Tracheophyta</taxon>
        <taxon>Spermatophyta</taxon>
        <taxon>Magnoliopsida</taxon>
        <taxon>eudicotyledons</taxon>
        <taxon>Gunneridae</taxon>
        <taxon>Pentapetalae</taxon>
        <taxon>rosids</taxon>
        <taxon>malvids</taxon>
        <taxon>Myrtales</taxon>
        <taxon>Lythraceae</taxon>
        <taxon>Trapa</taxon>
    </lineage>
</organism>
<dbReference type="PANTHER" id="PTHR32018">
    <property type="entry name" value="RHAMNOGALACTURONATE LYASE FAMILY PROTEIN"/>
    <property type="match status" value="1"/>
</dbReference>
<feature type="domain" description="Rhamnogalacturonan lyase" evidence="1">
    <location>
        <begin position="63"/>
        <end position="138"/>
    </location>
</feature>
<dbReference type="SUPFAM" id="SSF49785">
    <property type="entry name" value="Galactose-binding domain-like"/>
    <property type="match status" value="1"/>
</dbReference>
<evidence type="ECO:0000313" key="3">
    <source>
        <dbReference type="Proteomes" id="UP001346149"/>
    </source>
</evidence>
<dbReference type="Pfam" id="PF14683">
    <property type="entry name" value="CBM-like"/>
    <property type="match status" value="1"/>
</dbReference>
<keyword evidence="3" id="KW-1185">Reference proteome</keyword>
<dbReference type="EMBL" id="JAXQNO010000011">
    <property type="protein sequence ID" value="KAK4788983.1"/>
    <property type="molecule type" value="Genomic_DNA"/>
</dbReference>
<dbReference type="AlphaFoldDB" id="A0AAN7LIT9"/>
<accession>A0AAN7LIT9</accession>
<dbReference type="Gene3D" id="2.60.120.260">
    <property type="entry name" value="Galactose-binding domain-like"/>
    <property type="match status" value="1"/>
</dbReference>
<dbReference type="InterPro" id="IPR029411">
    <property type="entry name" value="RG-lyase_III"/>
</dbReference>
<evidence type="ECO:0000259" key="1">
    <source>
        <dbReference type="Pfam" id="PF14683"/>
    </source>
</evidence>
<reference evidence="2 3" key="1">
    <citation type="journal article" date="2023" name="Hortic Res">
        <title>Pangenome of water caltrop reveals structural variations and asymmetric subgenome divergence after allopolyploidization.</title>
        <authorList>
            <person name="Zhang X."/>
            <person name="Chen Y."/>
            <person name="Wang L."/>
            <person name="Yuan Y."/>
            <person name="Fang M."/>
            <person name="Shi L."/>
            <person name="Lu R."/>
            <person name="Comes H.P."/>
            <person name="Ma Y."/>
            <person name="Chen Y."/>
            <person name="Huang G."/>
            <person name="Zhou Y."/>
            <person name="Zheng Z."/>
            <person name="Qiu Y."/>
        </authorList>
    </citation>
    <scope>NUCLEOTIDE SEQUENCE [LARGE SCALE GENOMIC DNA]</scope>
    <source>
        <strain evidence="2">F231</strain>
    </source>
</reference>
<sequence length="149" mass="16431">MAAEVQNWPYNFPASADFEPMDSRGFINGRLLVRDRFMSEQLIPAKGAYVGLAPPGEAGSWQMECKVRINTIDSPAWFSTEVIGHDNAIARHGIHGLYRLFSVQIPGNLLVAGDNSIFLSQTMATSPFQGVMYDYIRLEGPSPPPATEQ</sequence>
<dbReference type="PANTHER" id="PTHR32018:SF25">
    <property type="entry name" value="RHAMNOGALACTURONAN ENDOLYASE"/>
    <property type="match status" value="1"/>
</dbReference>